<dbReference type="Pfam" id="PF20180">
    <property type="entry name" value="UQCC2_CBP6"/>
    <property type="match status" value="1"/>
</dbReference>
<dbReference type="AlphaFoldDB" id="A0A1G4JE04"/>
<reference evidence="1 2" key="1">
    <citation type="submission" date="2016-03" db="EMBL/GenBank/DDBJ databases">
        <authorList>
            <person name="Devillers H."/>
        </authorList>
    </citation>
    <scope>NUCLEOTIDE SEQUENCE [LARGE SCALE GENOMIC DNA]</scope>
    <source>
        <strain evidence="1">CBS 11717</strain>
    </source>
</reference>
<dbReference type="EMBL" id="LT598463">
    <property type="protein sequence ID" value="SCU88201.1"/>
    <property type="molecule type" value="Genomic_DNA"/>
</dbReference>
<evidence type="ECO:0000313" key="1">
    <source>
        <dbReference type="EMBL" id="SCU88201.1"/>
    </source>
</evidence>
<sequence>MSSQPVREAALKLVKGLEQLPLERIKHIVSLKESQIERYSPVAGLGSSKNDGKAKPSLEDIKDIISRTSGPLGMQKDALKKIQAALPQEQFTVDGIQEQIRSLQALLSNKNKNYYDVGDKLYKPAGNPIYYQRLLDEIEGKKKETFLTALRTVLFGK</sequence>
<keyword evidence="2" id="KW-1185">Reference proteome</keyword>
<accession>A0A1G4JE04</accession>
<dbReference type="Proteomes" id="UP000191024">
    <property type="component" value="Chromosome D"/>
</dbReference>
<organism evidence="1 2">
    <name type="scientific">Lachancea mirantina</name>
    <dbReference type="NCBI Taxonomy" id="1230905"/>
    <lineage>
        <taxon>Eukaryota</taxon>
        <taxon>Fungi</taxon>
        <taxon>Dikarya</taxon>
        <taxon>Ascomycota</taxon>
        <taxon>Saccharomycotina</taxon>
        <taxon>Saccharomycetes</taxon>
        <taxon>Saccharomycetales</taxon>
        <taxon>Saccharomycetaceae</taxon>
        <taxon>Lachancea</taxon>
    </lineage>
</organism>
<name>A0A1G4JE04_9SACH</name>
<dbReference type="OrthoDB" id="2107880at2759"/>
<dbReference type="GO" id="GO:0061671">
    <property type="term" value="C:Cbp3p-Cbp6 complex"/>
    <property type="evidence" value="ECO:0007669"/>
    <property type="project" value="InterPro"/>
</dbReference>
<dbReference type="GO" id="GO:0034551">
    <property type="term" value="P:mitochondrial respiratory chain complex III assembly"/>
    <property type="evidence" value="ECO:0007669"/>
    <property type="project" value="TreeGrafter"/>
</dbReference>
<protein>
    <submittedName>
        <fullName evidence="1">LAMI_0D09164g1_1</fullName>
    </submittedName>
</protein>
<evidence type="ECO:0000313" key="2">
    <source>
        <dbReference type="Proteomes" id="UP000191024"/>
    </source>
</evidence>
<dbReference type="InterPro" id="IPR037653">
    <property type="entry name" value="Cbp6"/>
</dbReference>
<proteinExistence type="predicted"/>
<dbReference type="GO" id="GO:0043022">
    <property type="term" value="F:ribosome binding"/>
    <property type="evidence" value="ECO:0007669"/>
    <property type="project" value="InterPro"/>
</dbReference>
<dbReference type="PANTHER" id="PTHR28250:SF1">
    <property type="entry name" value="CYTOCHROME B PRE-MRNA-PROCESSING PROTEIN 6"/>
    <property type="match status" value="1"/>
</dbReference>
<dbReference type="PANTHER" id="PTHR28250">
    <property type="entry name" value="CYTOCHROME B PRE-MRNA-PROCESSING PROTEIN 6"/>
    <property type="match status" value="1"/>
</dbReference>
<gene>
    <name evidence="1" type="ORF">LAMI_0D09164G</name>
</gene>